<dbReference type="Proteomes" id="UP000182740">
    <property type="component" value="Unassembled WGS sequence"/>
</dbReference>
<sequence length="250" mass="26262">MFSLAMRKAAVVLLVLLLAACSDPPPPPSFADARQLADAVTAATRSGGSAKFATDVAVGQVRSKSQGQARFGPDGTAQVMTTDFIGEPMELREVAGKLYAKVPEGSRDEGKPWVSVAADGSDPFSQVLGTSLTQLAAQNDPAHSLSEIRAAGTIVSAERTELAGVRAEHYRIDLDLARLGTDLPAGLPPDSADKLSGKFPVQVWLDDAHRPLQIVLDLSPVLRGEASITTRYSEWGAPVEIQAPPPGEVG</sequence>
<proteinExistence type="predicted"/>
<dbReference type="EMBL" id="FPJG01000006">
    <property type="protein sequence ID" value="SFW66115.1"/>
    <property type="molecule type" value="Genomic_DNA"/>
</dbReference>
<dbReference type="AlphaFoldDB" id="A0A1K1R2P0"/>
<dbReference type="SUPFAM" id="SSF89392">
    <property type="entry name" value="Prokaryotic lipoproteins and lipoprotein localization factors"/>
    <property type="match status" value="1"/>
</dbReference>
<keyword evidence="3" id="KW-1185">Reference proteome</keyword>
<evidence type="ECO:0000256" key="1">
    <source>
        <dbReference type="SAM" id="SignalP"/>
    </source>
</evidence>
<feature type="signal peptide" evidence="1">
    <location>
        <begin position="1"/>
        <end position="31"/>
    </location>
</feature>
<dbReference type="PROSITE" id="PS51257">
    <property type="entry name" value="PROKAR_LIPOPROTEIN"/>
    <property type="match status" value="1"/>
</dbReference>
<dbReference type="Gene3D" id="2.50.20.20">
    <property type="match status" value="1"/>
</dbReference>
<organism evidence="2 3">
    <name type="scientific">Amycolatopsis australiensis</name>
    <dbReference type="NCBI Taxonomy" id="546364"/>
    <lineage>
        <taxon>Bacteria</taxon>
        <taxon>Bacillati</taxon>
        <taxon>Actinomycetota</taxon>
        <taxon>Actinomycetes</taxon>
        <taxon>Pseudonocardiales</taxon>
        <taxon>Pseudonocardiaceae</taxon>
        <taxon>Amycolatopsis</taxon>
    </lineage>
</organism>
<name>A0A1K1R2P0_9PSEU</name>
<dbReference type="STRING" id="546364.SAMN04489730_2573"/>
<feature type="chain" id="PRO_5013289776" description="Lipoprotein LprG" evidence="1">
    <location>
        <begin position="32"/>
        <end position="250"/>
    </location>
</feature>
<keyword evidence="1" id="KW-0732">Signal</keyword>
<evidence type="ECO:0000313" key="2">
    <source>
        <dbReference type="EMBL" id="SFW66115.1"/>
    </source>
</evidence>
<protein>
    <recommendedName>
        <fullName evidence="4">Lipoprotein LprG</fullName>
    </recommendedName>
</protein>
<evidence type="ECO:0008006" key="4">
    <source>
        <dbReference type="Google" id="ProtNLM"/>
    </source>
</evidence>
<dbReference type="InterPro" id="IPR029046">
    <property type="entry name" value="LolA/LolB/LppX"/>
</dbReference>
<accession>A0A1K1R2P0</accession>
<reference evidence="3" key="1">
    <citation type="submission" date="2016-11" db="EMBL/GenBank/DDBJ databases">
        <authorList>
            <person name="Varghese N."/>
            <person name="Submissions S."/>
        </authorList>
    </citation>
    <scope>NUCLEOTIDE SEQUENCE [LARGE SCALE GENOMIC DNA]</scope>
    <source>
        <strain evidence="3">DSM 44671</strain>
    </source>
</reference>
<evidence type="ECO:0000313" key="3">
    <source>
        <dbReference type="Proteomes" id="UP000182740"/>
    </source>
</evidence>
<gene>
    <name evidence="2" type="ORF">SAMN04489730_2573</name>
</gene>